<keyword evidence="3" id="KW-0282">Flagellum</keyword>
<dbReference type="EMBL" id="RHJS01000002">
    <property type="protein sequence ID" value="RRK33760.1"/>
    <property type="molecule type" value="Genomic_DNA"/>
</dbReference>
<dbReference type="InterPro" id="IPR031316">
    <property type="entry name" value="FlgM_C"/>
</dbReference>
<evidence type="ECO:0000313" key="3">
    <source>
        <dbReference type="EMBL" id="RRK33760.1"/>
    </source>
</evidence>
<keyword evidence="3" id="KW-0969">Cilium</keyword>
<dbReference type="AlphaFoldDB" id="N2ACN2"/>
<proteinExistence type="predicted"/>
<feature type="domain" description="Anti-sigma-28 factor FlgM C-terminal" evidence="1">
    <location>
        <begin position="64"/>
        <end position="97"/>
    </location>
</feature>
<sequence>MKITTNNVMKSYPDLRIHTKENPAPSAASSDGHSFDALIIQSNPRQIEEHTFAESVSRQLSSGMAETASAEKVQDLKNKVAEHTYQVDAYAIASRILLV</sequence>
<accession>A0A426DLW3</accession>
<protein>
    <submittedName>
        <fullName evidence="3">Flagellar biosynthesis anti-sigma factor FlgM</fullName>
    </submittedName>
</protein>
<comment type="caution">
    <text evidence="3">The sequence shown here is derived from an EMBL/GenBank/DDBJ whole genome shotgun (WGS) entry which is preliminary data.</text>
</comment>
<dbReference type="Proteomes" id="UP000474104">
    <property type="component" value="Unassembled WGS sequence"/>
</dbReference>
<keyword evidence="4" id="KW-1185">Reference proteome</keyword>
<dbReference type="RefSeq" id="WP_004071227.1">
    <property type="nucleotide sequence ID" value="NZ_CASCYM010000030.1"/>
</dbReference>
<dbReference type="HOGENOM" id="CLU_2316645_0_0_9"/>
<dbReference type="OrthoDB" id="2053669at2"/>
<gene>
    <name evidence="3" type="ORF">EBB54_22140</name>
    <name evidence="2" type="ORF">FMM80_07175</name>
</gene>
<accession>N2ACN2</accession>
<organism evidence="3 4">
    <name type="scientific">Schaedlerella arabinosiphila</name>
    <dbReference type="NCBI Taxonomy" id="2044587"/>
    <lineage>
        <taxon>Bacteria</taxon>
        <taxon>Bacillati</taxon>
        <taxon>Bacillota</taxon>
        <taxon>Clostridia</taxon>
        <taxon>Lachnospirales</taxon>
        <taxon>Lachnospiraceae</taxon>
        <taxon>Schaedlerella</taxon>
    </lineage>
</organism>
<evidence type="ECO:0000259" key="1">
    <source>
        <dbReference type="Pfam" id="PF04316"/>
    </source>
</evidence>
<evidence type="ECO:0000313" key="4">
    <source>
        <dbReference type="Proteomes" id="UP000274920"/>
    </source>
</evidence>
<dbReference type="SUPFAM" id="SSF101498">
    <property type="entry name" value="Anti-sigma factor FlgM"/>
    <property type="match status" value="1"/>
</dbReference>
<dbReference type="eggNOG" id="ENOG5033W1W">
    <property type="taxonomic scope" value="Bacteria"/>
</dbReference>
<dbReference type="STRING" id="2044587.C824_04856"/>
<dbReference type="Proteomes" id="UP000274920">
    <property type="component" value="Unassembled WGS sequence"/>
</dbReference>
<dbReference type="EMBL" id="VIRB01000047">
    <property type="protein sequence ID" value="NDO68479.1"/>
    <property type="molecule type" value="Genomic_DNA"/>
</dbReference>
<reference evidence="3" key="1">
    <citation type="submission" date="2018-10" db="EMBL/GenBank/DDBJ databases">
        <title>Schaedlerella arabinophila gen. nov. sp. nov., isolated from the mouse intestinal tract and comparative analysis with the genome of the closely related altered Schaedler flora strain ASF502.</title>
        <authorList>
            <person name="Miyake S."/>
            <person name="Soh M."/>
            <person name="Seedorf H."/>
        </authorList>
    </citation>
    <scope>NUCLEOTIDE SEQUENCE [LARGE SCALE GENOMIC DNA]</scope>
    <source>
        <strain evidence="3">DSM 106076</strain>
    </source>
</reference>
<keyword evidence="3" id="KW-0966">Cell projection</keyword>
<reference evidence="2 5" key="2">
    <citation type="submission" date="2019-07" db="EMBL/GenBank/DDBJ databases">
        <title>Draft genome sequences of 15 bacterial species constituting the stable defined intestinal microbiota of the GM15 gnotobiotic mouse model.</title>
        <authorList>
            <person name="Elie C."/>
            <person name="Mathieu A."/>
            <person name="Saliou A."/>
            <person name="Darnaud M."/>
            <person name="Leulier F."/>
            <person name="Tamellini A."/>
        </authorList>
    </citation>
    <scope>NUCLEOTIDE SEQUENCE [LARGE SCALE GENOMIC DNA]</scope>
    <source>
        <strain evidence="5">ASF 502</strain>
        <strain evidence="2">MD300</strain>
    </source>
</reference>
<name>N2ACN2_9FIRM</name>
<evidence type="ECO:0000313" key="2">
    <source>
        <dbReference type="EMBL" id="NDO68479.1"/>
    </source>
</evidence>
<dbReference type="Pfam" id="PF04316">
    <property type="entry name" value="FlgM"/>
    <property type="match status" value="1"/>
</dbReference>
<dbReference type="InterPro" id="IPR035890">
    <property type="entry name" value="Anti-sigma-28_factor_FlgM_sf"/>
</dbReference>
<evidence type="ECO:0000313" key="5">
    <source>
        <dbReference type="Proteomes" id="UP000474104"/>
    </source>
</evidence>